<keyword evidence="1" id="KW-0479">Metal-binding</keyword>
<dbReference type="InterPro" id="IPR009197">
    <property type="entry name" value="MlrC"/>
</dbReference>
<dbReference type="GO" id="GO:0006508">
    <property type="term" value="P:proteolysis"/>
    <property type="evidence" value="ECO:0007669"/>
    <property type="project" value="UniProtKB-KW"/>
</dbReference>
<dbReference type="EMBL" id="LOTN01000024">
    <property type="protein sequence ID" value="KUZ91535.1"/>
    <property type="molecule type" value="Genomic_DNA"/>
</dbReference>
<comment type="similarity">
    <text evidence="1">Belongs to the peptidase M81 family.</text>
</comment>
<dbReference type="GO" id="GO:0008237">
    <property type="term" value="F:metallopeptidase activity"/>
    <property type="evidence" value="ECO:0007669"/>
    <property type="project" value="UniProtKB-KW"/>
</dbReference>
<keyword evidence="1" id="KW-0645">Protease</keyword>
<feature type="domain" description="Microcystin LR degradation protein MlrC C-terminal" evidence="2">
    <location>
        <begin position="302"/>
        <end position="475"/>
    </location>
</feature>
<comment type="cofactor">
    <cofactor evidence="1">
        <name>Zn(2+)</name>
        <dbReference type="ChEBI" id="CHEBI:29105"/>
    </cofactor>
    <text evidence="1">Binds 1 zinc ion per subunit.</text>
</comment>
<dbReference type="InterPro" id="IPR015995">
    <property type="entry name" value="MlrC_N"/>
</dbReference>
<dbReference type="InterPro" id="IPR010799">
    <property type="entry name" value="MlrC_C"/>
</dbReference>
<dbReference type="Proteomes" id="UP000065521">
    <property type="component" value="Unassembled WGS sequence"/>
</dbReference>
<keyword evidence="1" id="KW-0378">Hydrolase</keyword>
<evidence type="ECO:0000313" key="5">
    <source>
        <dbReference type="Proteomes" id="UP000065521"/>
    </source>
</evidence>
<sequence>MKFFVAGLLHETNTFVASRARYCDFTSGANGPIVRGDAMLALRDANLAIGGFIGALDPATDVLVPGVWAHATPSGPVTRDAFERIVGEIVEGARTAQADAVFLDLHGAMVAEHVDDGEGELLTRVREAVGHGVTIVAALDLHANVTAQMFRSADGLVAYRTYPHVDMSDTGVRAARLIKKLARERESHHRGIRRGPFLVPIEAMATSSPPAADLYASLAALEADLGVDLSIALGFPAADIAECGPTIWGYGISQTALNEALDRLYRQFVGRENDWQATCLSPDEAVKTAVSLAANAKRPVVIADTHDNPGAGADSNTTEMLAALVRHGVTRAALGVICDPLAAAAAHAAGVGSAITLTLAEGTPRAFRATFVVDALSDGECRLEGPMMRNVTLRLGPCACLRIDGVRVVVSSVKTQLLDRNLYRMVGIQPEAMAILVNKSSVHFRAAFEPIAEAVLVARTVDGIVTDPARLPWRKLSPSVRIAPGYEGQGRI</sequence>
<evidence type="ECO:0000259" key="3">
    <source>
        <dbReference type="Pfam" id="PF07364"/>
    </source>
</evidence>
<gene>
    <name evidence="4" type="ORF">WI38_12310</name>
</gene>
<name>A0A102KNC4_9BURK</name>
<keyword evidence="1" id="KW-0482">Metalloprotease</keyword>
<dbReference type="RefSeq" id="WP_059632871.1">
    <property type="nucleotide sequence ID" value="NZ_LOTK01000001.1"/>
</dbReference>
<dbReference type="AlphaFoldDB" id="A0A102KNC4"/>
<dbReference type="GO" id="GO:0046872">
    <property type="term" value="F:metal ion binding"/>
    <property type="evidence" value="ECO:0007669"/>
    <property type="project" value="UniProtKB-KW"/>
</dbReference>
<comment type="function">
    <text evidence="1">Involved in peptidolytic degradation of cyclic heptapeptide hepatotoxin microcystin (MC).</text>
</comment>
<dbReference type="Pfam" id="PF07171">
    <property type="entry name" value="MlrC_C"/>
    <property type="match status" value="1"/>
</dbReference>
<evidence type="ECO:0000259" key="2">
    <source>
        <dbReference type="Pfam" id="PF07171"/>
    </source>
</evidence>
<protein>
    <recommendedName>
        <fullName evidence="1">Microcystinase C</fullName>
        <shortName evidence="1">MlrC</shortName>
    </recommendedName>
</protein>
<dbReference type="Pfam" id="PF07364">
    <property type="entry name" value="DUF1485"/>
    <property type="match status" value="1"/>
</dbReference>
<dbReference type="PIRSF" id="PIRSF012702">
    <property type="entry name" value="UCP012702"/>
    <property type="match status" value="1"/>
</dbReference>
<proteinExistence type="inferred from homology"/>
<organism evidence="4 5">
    <name type="scientific">Burkholderia ubonensis</name>
    <dbReference type="NCBI Taxonomy" id="101571"/>
    <lineage>
        <taxon>Bacteria</taxon>
        <taxon>Pseudomonadati</taxon>
        <taxon>Pseudomonadota</taxon>
        <taxon>Betaproteobacteria</taxon>
        <taxon>Burkholderiales</taxon>
        <taxon>Burkholderiaceae</taxon>
        <taxon>Burkholderia</taxon>
        <taxon>Burkholderia cepacia complex</taxon>
    </lineage>
</organism>
<evidence type="ECO:0000256" key="1">
    <source>
        <dbReference type="PIRNR" id="PIRNR012702"/>
    </source>
</evidence>
<feature type="domain" description="Microcystin LR degradation protein MlrC N-terminal" evidence="3">
    <location>
        <begin position="2"/>
        <end position="289"/>
    </location>
</feature>
<accession>A0A102KNC4</accession>
<comment type="caution">
    <text evidence="4">The sequence shown here is derived from an EMBL/GenBank/DDBJ whole genome shotgun (WGS) entry which is preliminary data.</text>
</comment>
<reference evidence="4 5" key="1">
    <citation type="submission" date="2015-11" db="EMBL/GenBank/DDBJ databases">
        <title>Expanding the genomic diversity of Burkholderia species for the development of highly accurate diagnostics.</title>
        <authorList>
            <person name="Sahl J."/>
            <person name="Keim P."/>
            <person name="Wagner D."/>
        </authorList>
    </citation>
    <scope>NUCLEOTIDE SEQUENCE [LARGE SCALE GENOMIC DNA]</scope>
    <source>
        <strain evidence="4 5">RF32-BP4</strain>
    </source>
</reference>
<evidence type="ECO:0000313" key="4">
    <source>
        <dbReference type="EMBL" id="KUZ91535.1"/>
    </source>
</evidence>